<feature type="transmembrane region" description="Helical" evidence="12">
    <location>
        <begin position="171"/>
        <end position="194"/>
    </location>
</feature>
<feature type="domain" description="Type II secretion system protein GspF" evidence="13">
    <location>
        <begin position="275"/>
        <end position="396"/>
    </location>
</feature>
<keyword evidence="4 11" id="KW-0813">Transport</keyword>
<dbReference type="Gene3D" id="1.20.81.30">
    <property type="entry name" value="Type II secretion system (T2SS), domain F"/>
    <property type="match status" value="2"/>
</dbReference>
<dbReference type="PANTHER" id="PTHR30012">
    <property type="entry name" value="GENERAL SECRETION PATHWAY PROTEIN"/>
    <property type="match status" value="1"/>
</dbReference>
<dbReference type="AlphaFoldDB" id="A0A1H1QD34"/>
<evidence type="ECO:0000256" key="2">
    <source>
        <dbReference type="ARBA" id="ARBA00004429"/>
    </source>
</evidence>
<dbReference type="InterPro" id="IPR042094">
    <property type="entry name" value="T2SS_GspF_sf"/>
</dbReference>
<dbReference type="FunFam" id="1.20.81.30:FF:000001">
    <property type="entry name" value="Type II secretion system protein F"/>
    <property type="match status" value="1"/>
</dbReference>
<dbReference type="RefSeq" id="WP_172828677.1">
    <property type="nucleotide sequence ID" value="NZ_LT629748.1"/>
</dbReference>
<feature type="transmembrane region" description="Helical" evidence="12">
    <location>
        <begin position="227"/>
        <end position="244"/>
    </location>
</feature>
<dbReference type="PRINTS" id="PR00812">
    <property type="entry name" value="BCTERIALGSPF"/>
</dbReference>
<feature type="transmembrane region" description="Helical" evidence="12">
    <location>
        <begin position="377"/>
        <end position="397"/>
    </location>
</feature>
<keyword evidence="9 12" id="KW-0472">Membrane</keyword>
<keyword evidence="8 12" id="KW-1133">Transmembrane helix</keyword>
<evidence type="ECO:0000256" key="4">
    <source>
        <dbReference type="ARBA" id="ARBA00022448"/>
    </source>
</evidence>
<dbReference type="STRING" id="797277.SAMN05216198_1447"/>
<evidence type="ECO:0000256" key="9">
    <source>
        <dbReference type="ARBA" id="ARBA00023136"/>
    </source>
</evidence>
<reference evidence="15" key="1">
    <citation type="submission" date="2016-10" db="EMBL/GenBank/DDBJ databases">
        <authorList>
            <person name="Varghese N."/>
            <person name="Submissions S."/>
        </authorList>
    </citation>
    <scope>NUCLEOTIDE SEQUENCE [LARGE SCALE GENOMIC DNA]</scope>
    <source>
        <strain evidence="15">2SM5</strain>
    </source>
</reference>
<proteinExistence type="inferred from homology"/>
<sequence>MRIFNGESMARYRVDKLLPGGQVTRELLEAESEQALLRRAEEEGWNAIHIHPMGERFSLSFGSFGKPSLMLLSHELKTLLEAGLSLMEVLTALAERESHPAQRAVLEELQHRVRQGESLSDAMSHQPDSFPPLFVATIRSGERTGDLPRVIGRYLDYSGQLDELKRKLLSAITYPILLLVAGTAVVLFLLVYLVPRFSVIYEQVGTDLSLPARTLLQWGVWAKDNPFLLAAGLLAIPILTIAAWRNVAVRARITQSLISSRWVGRHWQSFNVSRYCRSLSLLAGGGIPLPEAMRLAGGLLPALLQERLHLAIERIQHGQRLSDALSGSQLMTPIALRLLRAGERSSDVPSMLEQAADFHDRELAHLFERLSKLIEPLLMLFIGLLIGGIVVMMYLPIFELAGSLRP</sequence>
<dbReference type="PROSITE" id="PS00874">
    <property type="entry name" value="T2SP_F"/>
    <property type="match status" value="1"/>
</dbReference>
<keyword evidence="5" id="KW-1003">Cell membrane</keyword>
<evidence type="ECO:0000313" key="14">
    <source>
        <dbReference type="EMBL" id="SDS21294.1"/>
    </source>
</evidence>
<dbReference type="InterPro" id="IPR018076">
    <property type="entry name" value="T2SS_GspF_dom"/>
</dbReference>
<comment type="subcellular location">
    <subcellularLocation>
        <location evidence="2 11">Cell inner membrane</location>
        <topology evidence="2 11">Multi-pass membrane protein</topology>
    </subcellularLocation>
</comment>
<evidence type="ECO:0000256" key="8">
    <source>
        <dbReference type="ARBA" id="ARBA00022989"/>
    </source>
</evidence>
<dbReference type="GO" id="GO:0009306">
    <property type="term" value="P:protein secretion"/>
    <property type="evidence" value="ECO:0007669"/>
    <property type="project" value="InterPro"/>
</dbReference>
<dbReference type="Pfam" id="PF00482">
    <property type="entry name" value="T2SSF"/>
    <property type="match status" value="2"/>
</dbReference>
<dbReference type="Proteomes" id="UP000243426">
    <property type="component" value="Chromosome I"/>
</dbReference>
<evidence type="ECO:0000256" key="1">
    <source>
        <dbReference type="ARBA" id="ARBA00002684"/>
    </source>
</evidence>
<evidence type="ECO:0000313" key="15">
    <source>
        <dbReference type="Proteomes" id="UP000243426"/>
    </source>
</evidence>
<accession>A0A1H1QD34</accession>
<dbReference type="EMBL" id="LT629748">
    <property type="protein sequence ID" value="SDS21294.1"/>
    <property type="molecule type" value="Genomic_DNA"/>
</dbReference>
<comment type="similarity">
    <text evidence="3 11">Belongs to the GSP F family.</text>
</comment>
<evidence type="ECO:0000256" key="10">
    <source>
        <dbReference type="ARBA" id="ARBA00030750"/>
    </source>
</evidence>
<name>A0A1H1QD34_9GAMM</name>
<dbReference type="GO" id="GO:0005886">
    <property type="term" value="C:plasma membrane"/>
    <property type="evidence" value="ECO:0007669"/>
    <property type="project" value="UniProtKB-SubCell"/>
</dbReference>
<evidence type="ECO:0000256" key="6">
    <source>
        <dbReference type="ARBA" id="ARBA00022519"/>
    </source>
</evidence>
<gene>
    <name evidence="14" type="ORF">SAMN05216198_1447</name>
</gene>
<organism evidence="14 15">
    <name type="scientific">Halopseudomonas litoralis</name>
    <dbReference type="NCBI Taxonomy" id="797277"/>
    <lineage>
        <taxon>Bacteria</taxon>
        <taxon>Pseudomonadati</taxon>
        <taxon>Pseudomonadota</taxon>
        <taxon>Gammaproteobacteria</taxon>
        <taxon>Pseudomonadales</taxon>
        <taxon>Pseudomonadaceae</taxon>
        <taxon>Halopseudomonas</taxon>
    </lineage>
</organism>
<keyword evidence="7 11" id="KW-0812">Transmembrane</keyword>
<comment type="function">
    <text evidence="1">Component of the type II secretion system inner membrane complex required for the energy-dependent secretion of extracellular factors such as proteases and toxins from the periplasm.</text>
</comment>
<evidence type="ECO:0000256" key="3">
    <source>
        <dbReference type="ARBA" id="ARBA00005745"/>
    </source>
</evidence>
<evidence type="ECO:0000256" key="12">
    <source>
        <dbReference type="SAM" id="Phobius"/>
    </source>
</evidence>
<evidence type="ECO:0000259" key="13">
    <source>
        <dbReference type="Pfam" id="PF00482"/>
    </source>
</evidence>
<feature type="domain" description="Type II secretion system protein GspF" evidence="13">
    <location>
        <begin position="75"/>
        <end position="195"/>
    </location>
</feature>
<dbReference type="PANTHER" id="PTHR30012:SF0">
    <property type="entry name" value="TYPE II SECRETION SYSTEM PROTEIN F-RELATED"/>
    <property type="match status" value="1"/>
</dbReference>
<keyword evidence="15" id="KW-1185">Reference proteome</keyword>
<evidence type="ECO:0000256" key="7">
    <source>
        <dbReference type="ARBA" id="ARBA00022692"/>
    </source>
</evidence>
<dbReference type="InterPro" id="IPR003004">
    <property type="entry name" value="GspF/PilC"/>
</dbReference>
<keyword evidence="6" id="KW-0997">Cell inner membrane</keyword>
<evidence type="ECO:0000256" key="5">
    <source>
        <dbReference type="ARBA" id="ARBA00022475"/>
    </source>
</evidence>
<dbReference type="InterPro" id="IPR001992">
    <property type="entry name" value="T2SS_GspF/T4SS_PilC_CS"/>
</dbReference>
<protein>
    <recommendedName>
        <fullName evidence="10">General secretion pathway protein F</fullName>
    </recommendedName>
</protein>
<evidence type="ECO:0000256" key="11">
    <source>
        <dbReference type="RuleBase" id="RU003923"/>
    </source>
</evidence>